<evidence type="ECO:0000256" key="1">
    <source>
        <dbReference type="SAM" id="Phobius"/>
    </source>
</evidence>
<evidence type="ECO:0000313" key="3">
    <source>
        <dbReference type="Proteomes" id="UP000000663"/>
    </source>
</evidence>
<evidence type="ECO:0000313" key="2">
    <source>
        <dbReference type="EMBL" id="CAJ35280.1"/>
    </source>
</evidence>
<dbReference type="PATRIC" id="fig|351160.9.peg.2973"/>
<dbReference type="STRING" id="351160.LM4"/>
<dbReference type="EMBL" id="AM114193">
    <property type="protein sequence ID" value="CAJ35280.1"/>
    <property type="molecule type" value="Genomic_DNA"/>
</dbReference>
<dbReference type="Proteomes" id="UP000000663">
    <property type="component" value="Chromosome"/>
</dbReference>
<dbReference type="KEGG" id="rci:LM4"/>
<gene>
    <name evidence="2" type="ORF">LM4</name>
</gene>
<organism evidence="2 3">
    <name type="scientific">Methanocella arvoryzae (strain DSM 22066 / NBRC 105507 / MRE50)</name>
    <dbReference type="NCBI Taxonomy" id="351160"/>
    <lineage>
        <taxon>Archaea</taxon>
        <taxon>Methanobacteriati</taxon>
        <taxon>Methanobacteriota</taxon>
        <taxon>Stenosarchaea group</taxon>
        <taxon>Methanomicrobia</taxon>
        <taxon>Methanocellales</taxon>
        <taxon>Methanocellaceae</taxon>
        <taxon>Methanocella</taxon>
    </lineage>
</organism>
<sequence length="101" mass="10840">MFKSLAILNTILGDLVIRGGIAYMFKKLVVAGATAFLTLALPATAWFGRGFGFGFPFFRGFGFGFPFFGGFGFPFFGSSFSSSLAFSSMFSGFGGFGGLWW</sequence>
<feature type="transmembrane region" description="Helical" evidence="1">
    <location>
        <begin position="28"/>
        <end position="47"/>
    </location>
</feature>
<reference evidence="2 3" key="1">
    <citation type="journal article" date="2006" name="Science">
        <title>Genome of rice cluster I archaea -- the key methane producers in the rice rhizosphere.</title>
        <authorList>
            <person name="Erkel C."/>
            <person name="Kube M."/>
            <person name="Reinhardt R."/>
            <person name="Liesack W."/>
        </authorList>
    </citation>
    <scope>NUCLEOTIDE SEQUENCE [LARGE SCALE GENOMIC DNA]</scope>
    <source>
        <strain evidence="3">DSM 22066 / NBRC 105507 / MRE50</strain>
    </source>
</reference>
<dbReference type="AlphaFoldDB" id="Q0W8L3"/>
<proteinExistence type="predicted"/>
<feature type="transmembrane region" description="Helical" evidence="1">
    <location>
        <begin position="53"/>
        <end position="76"/>
    </location>
</feature>
<keyword evidence="1" id="KW-1133">Transmembrane helix</keyword>
<keyword evidence="1" id="KW-0812">Transmembrane</keyword>
<accession>Q0W8L3</accession>
<keyword evidence="1" id="KW-0472">Membrane</keyword>
<keyword evidence="3" id="KW-1185">Reference proteome</keyword>
<protein>
    <submittedName>
        <fullName evidence="2">Uncharacterized protein</fullName>
    </submittedName>
</protein>
<name>Q0W8L3_METAR</name>